<evidence type="ECO:0000313" key="2">
    <source>
        <dbReference type="EMBL" id="OJD25531.1"/>
    </source>
</evidence>
<name>A0A1J9QZD0_9EURO</name>
<feature type="domain" description="Ubiquitin-like" evidence="1">
    <location>
        <begin position="271"/>
        <end position="373"/>
    </location>
</feature>
<dbReference type="AlphaFoldDB" id="A0A1J9QZD0"/>
<dbReference type="EMBL" id="LGTZ01000360">
    <property type="protein sequence ID" value="OJD25531.1"/>
    <property type="molecule type" value="Genomic_DNA"/>
</dbReference>
<dbReference type="Proteomes" id="UP000242791">
    <property type="component" value="Unassembled WGS sequence"/>
</dbReference>
<dbReference type="InterPro" id="IPR029071">
    <property type="entry name" value="Ubiquitin-like_domsf"/>
</dbReference>
<keyword evidence="3" id="KW-1185">Reference proteome</keyword>
<dbReference type="Gene3D" id="3.10.20.90">
    <property type="entry name" value="Phosphatidylinositol 3-kinase Catalytic Subunit, Chain A, domain 1"/>
    <property type="match status" value="1"/>
</dbReference>
<dbReference type="SUPFAM" id="SSF54236">
    <property type="entry name" value="Ubiquitin-like"/>
    <property type="match status" value="1"/>
</dbReference>
<protein>
    <recommendedName>
        <fullName evidence="1">Ubiquitin-like domain-containing protein</fullName>
    </recommendedName>
</protein>
<dbReference type="PROSITE" id="PS50053">
    <property type="entry name" value="UBIQUITIN_2"/>
    <property type="match status" value="1"/>
</dbReference>
<dbReference type="InterPro" id="IPR000626">
    <property type="entry name" value="Ubiquitin-like_dom"/>
</dbReference>
<evidence type="ECO:0000313" key="3">
    <source>
        <dbReference type="Proteomes" id="UP000242791"/>
    </source>
</evidence>
<proteinExistence type="predicted"/>
<comment type="caution">
    <text evidence="2">The sequence shown here is derived from an EMBL/GenBank/DDBJ whole genome shotgun (WGS) entry which is preliminary data.</text>
</comment>
<dbReference type="VEuPathDB" id="FungiDB:ACJ73_03102"/>
<reference evidence="2 3" key="1">
    <citation type="submission" date="2015-08" db="EMBL/GenBank/DDBJ databases">
        <title>Emmonsia species relationships and genome sequence.</title>
        <authorList>
            <person name="Cuomo C.A."/>
            <person name="Schwartz I.S."/>
            <person name="Kenyon C."/>
            <person name="De Hoog G.S."/>
            <person name="Govender N.P."/>
            <person name="Botha A."/>
            <person name="Moreno L."/>
            <person name="De Vries M."/>
            <person name="Munoz J.F."/>
            <person name="Stielow J.B."/>
        </authorList>
    </citation>
    <scope>NUCLEOTIDE SEQUENCE [LARGE SCALE GENOMIC DNA]</scope>
    <source>
        <strain evidence="2 3">EI222</strain>
    </source>
</reference>
<gene>
    <name evidence="2" type="ORF">ACJ73_03102</name>
</gene>
<organism evidence="2 3">
    <name type="scientific">Blastomyces percursus</name>
    <dbReference type="NCBI Taxonomy" id="1658174"/>
    <lineage>
        <taxon>Eukaryota</taxon>
        <taxon>Fungi</taxon>
        <taxon>Dikarya</taxon>
        <taxon>Ascomycota</taxon>
        <taxon>Pezizomycotina</taxon>
        <taxon>Eurotiomycetes</taxon>
        <taxon>Eurotiomycetidae</taxon>
        <taxon>Onygenales</taxon>
        <taxon>Ajellomycetaceae</taxon>
        <taxon>Blastomyces</taxon>
    </lineage>
</organism>
<dbReference type="STRING" id="1658174.A0A1J9QZD0"/>
<evidence type="ECO:0000259" key="1">
    <source>
        <dbReference type="PROSITE" id="PS50053"/>
    </source>
</evidence>
<dbReference type="OrthoDB" id="428577at2759"/>
<accession>A0A1J9QZD0</accession>
<sequence>MNCELKRSAHGSCPDVISLDHGRLRIAFHRTIRVPETDKEFHLPPSFGKFPLYSVKQFEKKLPANMSLKGGLFFPVHEREAMWIRFESHNQFAVKIYAGCVNVISGEPSTENMATKLRLQKLSSESRSLQDYIVTPQQLWLDGIATAPGNIRQFVAIASGQGYTVEAQVTGEEVVDGLQFEVTKAGTPISVTYLGDTKVIKVDLGDNVPLFLRTFAREFGLEEGNTAGLQVRGVPKSTHSLARGGILPGSEIIVEPIPQRKDTNVGIDDDVAISIRSLTGATLEISVNQFITTHHLKSIISNKMGIDGPGIRLIHNGHQLEDGKFSMNPFVLLGPQHFAWPLLTFEIFQERYLDDYGIKDKSVIHLILRLRGGGATPCPEDTPNMGIAAGGKIKQSIHRDSYNPDSWDRSSTTTFNVQMLNAATFEKALGMSPPACPIDATTYLKYGLPLFELPEHVSDIKGQFEDVQSLSEISTKGKEPVFRYPECWEEYAVVQLNPNGSRKGFRTVSELESDIRESNAAPF</sequence>